<proteinExistence type="predicted"/>
<keyword evidence="5" id="KW-0598">Phosphotransferase system</keyword>
<evidence type="ECO:0000256" key="9">
    <source>
        <dbReference type="SAM" id="Phobius"/>
    </source>
</evidence>
<keyword evidence="2" id="KW-0813">Transport</keyword>
<feature type="transmembrane region" description="Helical" evidence="9">
    <location>
        <begin position="139"/>
        <end position="161"/>
    </location>
</feature>
<dbReference type="Pfam" id="PF03609">
    <property type="entry name" value="EII-Sor"/>
    <property type="match status" value="1"/>
</dbReference>
<keyword evidence="6 9" id="KW-0812">Transmembrane</keyword>
<dbReference type="EMBL" id="QUSK01000005">
    <property type="protein sequence ID" value="RGD77542.1"/>
    <property type="molecule type" value="Genomic_DNA"/>
</dbReference>
<comment type="subcellular location">
    <subcellularLocation>
        <location evidence="1">Cell membrane</location>
        <topology evidence="1">Multi-pass membrane protein</topology>
    </subcellularLocation>
</comment>
<organism evidence="11 12">
    <name type="scientific">Faecalicoccus pleomorphus</name>
    <dbReference type="NCBI Taxonomy" id="1323"/>
    <lineage>
        <taxon>Bacteria</taxon>
        <taxon>Bacillati</taxon>
        <taxon>Bacillota</taxon>
        <taxon>Erysipelotrichia</taxon>
        <taxon>Erysipelotrichales</taxon>
        <taxon>Erysipelotrichaceae</taxon>
        <taxon>Faecalicoccus</taxon>
    </lineage>
</organism>
<reference evidence="11 12" key="1">
    <citation type="submission" date="2018-08" db="EMBL/GenBank/DDBJ databases">
        <title>A genome reference for cultivated species of the human gut microbiota.</title>
        <authorList>
            <person name="Zou Y."/>
            <person name="Xue W."/>
            <person name="Luo G."/>
        </authorList>
    </citation>
    <scope>NUCLEOTIDE SEQUENCE [LARGE SCALE GENOMIC DNA]</scope>
    <source>
        <strain evidence="11 12">TF08-11</strain>
    </source>
</reference>
<evidence type="ECO:0000256" key="3">
    <source>
        <dbReference type="ARBA" id="ARBA00022475"/>
    </source>
</evidence>
<evidence type="ECO:0000313" key="10">
    <source>
        <dbReference type="EMBL" id="NME44542.1"/>
    </source>
</evidence>
<sequence>MDIALAILCGLLYFAGTNRVGYTLASALGSGVFIGFVLGLYFGDVTKGLAIGASIQLVYLGIIMTGGNVPADAALAAVIAIPIALKTGIDTDAAVALAVPFGVLGVFLDQIRRTTNSIWVRMGDKYALMGDRKGIFKCAFLYPELMTILLRFVPVFVLTLFGTDAVSSLLKVLPGWVITGFSVAGGILPAMGFAIIIVTIGKPKLLPYFFIGFFAVQYLGINTMAAAVFGVCISLLVIFNSMKKEEA</sequence>
<feature type="transmembrane region" description="Helical" evidence="9">
    <location>
        <begin position="205"/>
        <end position="238"/>
    </location>
</feature>
<evidence type="ECO:0000256" key="4">
    <source>
        <dbReference type="ARBA" id="ARBA00022597"/>
    </source>
</evidence>
<evidence type="ECO:0000256" key="2">
    <source>
        <dbReference type="ARBA" id="ARBA00022448"/>
    </source>
</evidence>
<evidence type="ECO:0000256" key="5">
    <source>
        <dbReference type="ARBA" id="ARBA00022683"/>
    </source>
</evidence>
<protein>
    <submittedName>
        <fullName evidence="11">PTS sugar transporter subunit IIC</fullName>
    </submittedName>
</protein>
<evidence type="ECO:0000313" key="13">
    <source>
        <dbReference type="Proteomes" id="UP000540014"/>
    </source>
</evidence>
<evidence type="ECO:0000256" key="8">
    <source>
        <dbReference type="ARBA" id="ARBA00023136"/>
    </source>
</evidence>
<dbReference type="RefSeq" id="WP_117445715.1">
    <property type="nucleotide sequence ID" value="NZ_CALCIP010000022.1"/>
</dbReference>
<dbReference type="PANTHER" id="PTHR32502">
    <property type="entry name" value="N-ACETYLGALACTOSAMINE PERMEASE II COMPONENT-RELATED"/>
    <property type="match status" value="1"/>
</dbReference>
<accession>A0A3E3E6M2</accession>
<dbReference type="AlphaFoldDB" id="A0A3E3E6M2"/>
<dbReference type="InterPro" id="IPR050303">
    <property type="entry name" value="GatZ_KbaZ_carbometab"/>
</dbReference>
<feature type="transmembrane region" description="Helical" evidence="9">
    <location>
        <begin position="173"/>
        <end position="198"/>
    </location>
</feature>
<keyword evidence="7 9" id="KW-1133">Transmembrane helix</keyword>
<keyword evidence="8 9" id="KW-0472">Membrane</keyword>
<evidence type="ECO:0000256" key="1">
    <source>
        <dbReference type="ARBA" id="ARBA00004651"/>
    </source>
</evidence>
<dbReference type="Proteomes" id="UP000260721">
    <property type="component" value="Unassembled WGS sequence"/>
</dbReference>
<evidence type="ECO:0000313" key="11">
    <source>
        <dbReference type="EMBL" id="RGD77542.1"/>
    </source>
</evidence>
<dbReference type="Proteomes" id="UP000540014">
    <property type="component" value="Unassembled WGS sequence"/>
</dbReference>
<evidence type="ECO:0000256" key="6">
    <source>
        <dbReference type="ARBA" id="ARBA00022692"/>
    </source>
</evidence>
<dbReference type="PROSITE" id="PS51106">
    <property type="entry name" value="PTS_EIIC_TYPE_4"/>
    <property type="match status" value="1"/>
</dbReference>
<feature type="transmembrane region" description="Helical" evidence="9">
    <location>
        <begin position="57"/>
        <end position="81"/>
    </location>
</feature>
<dbReference type="GO" id="GO:0009401">
    <property type="term" value="P:phosphoenolpyruvate-dependent sugar phosphotransferase system"/>
    <property type="evidence" value="ECO:0007669"/>
    <property type="project" value="UniProtKB-KW"/>
</dbReference>
<dbReference type="GO" id="GO:0005886">
    <property type="term" value="C:plasma membrane"/>
    <property type="evidence" value="ECO:0007669"/>
    <property type="project" value="UniProtKB-SubCell"/>
</dbReference>
<dbReference type="InterPro" id="IPR004700">
    <property type="entry name" value="PTS_IIC_man"/>
</dbReference>
<evidence type="ECO:0000313" key="12">
    <source>
        <dbReference type="Proteomes" id="UP000260721"/>
    </source>
</evidence>
<keyword evidence="4 11" id="KW-0762">Sugar transport</keyword>
<evidence type="ECO:0000256" key="7">
    <source>
        <dbReference type="ARBA" id="ARBA00022989"/>
    </source>
</evidence>
<name>A0A3E3E6M2_9FIRM</name>
<feature type="transmembrane region" description="Helical" evidence="9">
    <location>
        <begin position="29"/>
        <end position="45"/>
    </location>
</feature>
<reference evidence="10 13" key="2">
    <citation type="submission" date="2020-04" db="EMBL/GenBank/DDBJ databases">
        <authorList>
            <person name="Hitch T.C.A."/>
            <person name="Wylensek D."/>
            <person name="Clavel T."/>
        </authorList>
    </citation>
    <scope>NUCLEOTIDE SEQUENCE [LARGE SCALE GENOMIC DNA]</scope>
    <source>
        <strain evidence="10 13">BSM-383-APC-22F</strain>
    </source>
</reference>
<dbReference type="EMBL" id="JABAFR010000013">
    <property type="protein sequence ID" value="NME44542.1"/>
    <property type="molecule type" value="Genomic_DNA"/>
</dbReference>
<gene>
    <name evidence="11" type="ORF">DXC78_03300</name>
    <name evidence="10" type="ORF">HF861_06535</name>
</gene>
<comment type="caution">
    <text evidence="11">The sequence shown here is derived from an EMBL/GenBank/DDBJ whole genome shotgun (WGS) entry which is preliminary data.</text>
</comment>
<dbReference type="PANTHER" id="PTHR32502:SF8">
    <property type="entry name" value="N-ACETYLGALACTOSAMINE PERMEASE IIC COMPONENT 1"/>
    <property type="match status" value="1"/>
</dbReference>
<feature type="transmembrane region" description="Helical" evidence="9">
    <location>
        <begin position="93"/>
        <end position="111"/>
    </location>
</feature>
<keyword evidence="3" id="KW-1003">Cell membrane</keyword>